<dbReference type="GO" id="GO:0005777">
    <property type="term" value="C:peroxisome"/>
    <property type="evidence" value="ECO:0007669"/>
    <property type="project" value="UniProtKB-SubCell"/>
</dbReference>
<evidence type="ECO:0000256" key="9">
    <source>
        <dbReference type="ARBA" id="ARBA00022840"/>
    </source>
</evidence>
<feature type="domain" description="Acyl-coenzyme A oxidase N-terminal" evidence="18">
    <location>
        <begin position="24"/>
        <end position="144"/>
    </location>
</feature>
<name>A0AAV5UCT7_9BILA</name>
<evidence type="ECO:0000256" key="7">
    <source>
        <dbReference type="ARBA" id="ARBA00022827"/>
    </source>
</evidence>
<dbReference type="Pfam" id="PF22924">
    <property type="entry name" value="ACOX_C_alpha1"/>
    <property type="match status" value="1"/>
</dbReference>
<feature type="domain" description="Acyl-CoA oxidase/dehydrogenase middle" evidence="17">
    <location>
        <begin position="147"/>
        <end position="256"/>
    </location>
</feature>
<keyword evidence="11" id="KW-0443">Lipid metabolism</keyword>
<dbReference type="FunFam" id="1.10.540.10:FF:000006">
    <property type="entry name" value="Acyl-coenzyme A oxidase"/>
    <property type="match status" value="1"/>
</dbReference>
<dbReference type="GO" id="GO:0005524">
    <property type="term" value="F:ATP binding"/>
    <property type="evidence" value="ECO:0007669"/>
    <property type="project" value="UniProtKB-KW"/>
</dbReference>
<evidence type="ECO:0000256" key="10">
    <source>
        <dbReference type="ARBA" id="ARBA00023002"/>
    </source>
</evidence>
<evidence type="ECO:0000256" key="11">
    <source>
        <dbReference type="ARBA" id="ARBA00023098"/>
    </source>
</evidence>
<feature type="binding site" evidence="15">
    <location>
        <position position="189"/>
    </location>
    <ligand>
        <name>FAD</name>
        <dbReference type="ChEBI" id="CHEBI:57692"/>
    </ligand>
</feature>
<keyword evidence="7 13" id="KW-0274">FAD</keyword>
<comment type="similarity">
    <text evidence="4 13">Belongs to the acyl-CoA oxidase family.</text>
</comment>
<comment type="pathway">
    <text evidence="3">Lipid metabolism; peroxisomal fatty acid beta-oxidation.</text>
</comment>
<evidence type="ECO:0000313" key="21">
    <source>
        <dbReference type="Proteomes" id="UP001432027"/>
    </source>
</evidence>
<dbReference type="PANTHER" id="PTHR10909:SF250">
    <property type="entry name" value="PEROXISOMAL ACYL-COENZYME A OXIDASE 1"/>
    <property type="match status" value="1"/>
</dbReference>
<comment type="cofactor">
    <cofactor evidence="1">
        <name>FAD</name>
        <dbReference type="ChEBI" id="CHEBI:57692"/>
    </cofactor>
</comment>
<dbReference type="InterPro" id="IPR046373">
    <property type="entry name" value="Acyl-CoA_Oxase/DH_mid-dom_sf"/>
</dbReference>
<keyword evidence="6" id="KW-0547">Nucleotide-binding</keyword>
<evidence type="ECO:0000256" key="2">
    <source>
        <dbReference type="ARBA" id="ARBA00004275"/>
    </source>
</evidence>
<feature type="active site" description="Proton acceptor" evidence="14">
    <location>
        <position position="432"/>
    </location>
</feature>
<evidence type="ECO:0000256" key="13">
    <source>
        <dbReference type="PIRNR" id="PIRNR000168"/>
    </source>
</evidence>
<dbReference type="Gene3D" id="2.40.110.10">
    <property type="entry name" value="Butyryl-CoA Dehydrogenase, subunit A, domain 2"/>
    <property type="match status" value="1"/>
</dbReference>
<evidence type="ECO:0000259" key="19">
    <source>
        <dbReference type="Pfam" id="PF22924"/>
    </source>
</evidence>
<dbReference type="PANTHER" id="PTHR10909">
    <property type="entry name" value="ELECTRON TRANSPORT OXIDOREDUCTASE"/>
    <property type="match status" value="1"/>
</dbReference>
<evidence type="ECO:0000256" key="3">
    <source>
        <dbReference type="ARBA" id="ARBA00004846"/>
    </source>
</evidence>
<feature type="binding site" evidence="15">
    <location>
        <position position="150"/>
    </location>
    <ligand>
        <name>FAD</name>
        <dbReference type="ChEBI" id="CHEBI:57692"/>
    </ligand>
</feature>
<evidence type="ECO:0000256" key="12">
    <source>
        <dbReference type="ARBA" id="ARBA00023140"/>
    </source>
</evidence>
<sequence length="672" mass="76055">MPNQWIRPGDNPDLTKERKTCTFDTDELTANLYGSRHAMERRREITEKVATDPDFANPILHEFLTREKRIEATAKKTRALVQRGPELCDVTNPGEMWHLVNEAIGIEGYPLGLHYVMFLPSLYGQADEELAAEIIPRAMTLQIIGTYAQTEMGHGTNLRELETTATYDKKTQEFVIHTPTRSAMKWWPGNLGKMSNYAVVACQLYIDGKKIGPHNFLVQLRCEKTHQPLPGITVGDIGPKIGYNTADNGYLAFDNVRIPRKRMLMKHAKVSPDGTYTHPIHSKLSYGTMVHVRAHMIYTHGHMLATAATVATRYSAVRRQGRIEQGGPEVQILDYQTQQHRIFPQIARAYAMMFTGLEVKSLYAKYLEEIAKGQADLLPDLHAITSGLKSVVTHMAALGIEQCRMSCGGHGYSDASGLPKLYGVQIGGCTYEGENMVMLQQTARYLMKAVKWAGQGKSLSHSVAYMAKPTIGKKSLIGMEGGDISREHEVILETLEHVSRRLYTEASQLWEKRIKAGETKERAWNGVTVEMNRASRAHTRLFMARAFHRRLLSSPSSIRSVLTDLFSLYLHYECVDMAHHLLEDGHCNGGQIQYLKKRLYEDLTTLRPNAVSLVDSFEQSDRELNSVLGRRDGNVYEELYQWAKKSELNYTDVLPAVEKYMKPMMEENRSKL</sequence>
<evidence type="ECO:0000259" key="18">
    <source>
        <dbReference type="Pfam" id="PF14749"/>
    </source>
</evidence>
<dbReference type="InterPro" id="IPR029320">
    <property type="entry name" value="Acyl-CoA_ox_N"/>
</dbReference>
<dbReference type="GO" id="GO:0071949">
    <property type="term" value="F:FAD binding"/>
    <property type="evidence" value="ECO:0007669"/>
    <property type="project" value="InterPro"/>
</dbReference>
<dbReference type="Gene3D" id="1.10.540.10">
    <property type="entry name" value="Acyl-CoA dehydrogenase/oxidase, N-terminal domain"/>
    <property type="match status" value="1"/>
</dbReference>
<evidence type="ECO:0000256" key="4">
    <source>
        <dbReference type="ARBA" id="ARBA00006288"/>
    </source>
</evidence>
<keyword evidence="5 13" id="KW-0285">Flavoprotein</keyword>
<keyword evidence="12" id="KW-0576">Peroxisome</keyword>
<evidence type="ECO:0000256" key="5">
    <source>
        <dbReference type="ARBA" id="ARBA00022630"/>
    </source>
</evidence>
<protein>
    <recommendedName>
        <fullName evidence="13">Acyl-coenzyme A oxidase</fullName>
    </recommendedName>
</protein>
<dbReference type="EMBL" id="BTSX01000006">
    <property type="protein sequence ID" value="GMT04236.1"/>
    <property type="molecule type" value="Genomic_DNA"/>
</dbReference>
<dbReference type="InterPro" id="IPR037069">
    <property type="entry name" value="AcylCoA_DH/ox_N_sf"/>
</dbReference>
<dbReference type="Gene3D" id="1.20.140.10">
    <property type="entry name" value="Butyryl-CoA Dehydrogenase, subunit A, domain 3"/>
    <property type="match status" value="2"/>
</dbReference>
<comment type="caution">
    <text evidence="20">The sequence shown here is derived from an EMBL/GenBank/DDBJ whole genome shotgun (WGS) entry which is preliminary data.</text>
</comment>
<dbReference type="InterPro" id="IPR012258">
    <property type="entry name" value="Acyl-CoA_oxidase"/>
</dbReference>
<dbReference type="InterPro" id="IPR055060">
    <property type="entry name" value="ACOX_C_alpha1"/>
</dbReference>
<gene>
    <name evidence="20" type="ORF">PENTCL1PPCAC_26410</name>
</gene>
<dbReference type="Pfam" id="PF02770">
    <property type="entry name" value="Acyl-CoA_dh_M"/>
    <property type="match status" value="1"/>
</dbReference>
<keyword evidence="8" id="KW-0276">Fatty acid metabolism</keyword>
<evidence type="ECO:0000256" key="1">
    <source>
        <dbReference type="ARBA" id="ARBA00001974"/>
    </source>
</evidence>
<feature type="domain" description="Acyl-CoA oxidase C-terminal" evidence="16">
    <location>
        <begin position="488"/>
        <end position="666"/>
    </location>
</feature>
<dbReference type="Pfam" id="PF01756">
    <property type="entry name" value="ACOX"/>
    <property type="match status" value="1"/>
</dbReference>
<evidence type="ECO:0000256" key="6">
    <source>
        <dbReference type="ARBA" id="ARBA00022741"/>
    </source>
</evidence>
<dbReference type="SUPFAM" id="SSF47203">
    <property type="entry name" value="Acyl-CoA dehydrogenase C-terminal domain-like"/>
    <property type="match status" value="2"/>
</dbReference>
<dbReference type="InterPro" id="IPR006091">
    <property type="entry name" value="Acyl-CoA_Oxase/DH_mid-dom"/>
</dbReference>
<comment type="subcellular location">
    <subcellularLocation>
        <location evidence="2">Peroxisome</location>
    </subcellularLocation>
</comment>
<evidence type="ECO:0000259" key="16">
    <source>
        <dbReference type="Pfam" id="PF01756"/>
    </source>
</evidence>
<dbReference type="InterPro" id="IPR036250">
    <property type="entry name" value="AcylCo_DH-like_C"/>
</dbReference>
<keyword evidence="10" id="KW-0560">Oxidoreductase</keyword>
<dbReference type="GO" id="GO:0033540">
    <property type="term" value="P:fatty acid beta-oxidation using acyl-CoA oxidase"/>
    <property type="evidence" value="ECO:0007669"/>
    <property type="project" value="TreeGrafter"/>
</dbReference>
<dbReference type="SUPFAM" id="SSF56645">
    <property type="entry name" value="Acyl-CoA dehydrogenase NM domain-like"/>
    <property type="match status" value="1"/>
</dbReference>
<dbReference type="Proteomes" id="UP001432027">
    <property type="component" value="Unassembled WGS sequence"/>
</dbReference>
<keyword evidence="9" id="KW-0067">ATP-binding</keyword>
<dbReference type="GO" id="GO:0005504">
    <property type="term" value="F:fatty acid binding"/>
    <property type="evidence" value="ECO:0007669"/>
    <property type="project" value="TreeGrafter"/>
</dbReference>
<dbReference type="FunFam" id="1.20.140.10:FF:000005">
    <property type="entry name" value="Acyl-coenzyme A oxidase"/>
    <property type="match status" value="1"/>
</dbReference>
<evidence type="ECO:0000256" key="14">
    <source>
        <dbReference type="PIRSR" id="PIRSR000168-1"/>
    </source>
</evidence>
<accession>A0AAV5UCT7</accession>
<feature type="domain" description="Acyl-CoA oxidase C-alpha1" evidence="19">
    <location>
        <begin position="286"/>
        <end position="447"/>
    </location>
</feature>
<evidence type="ECO:0000256" key="15">
    <source>
        <dbReference type="PIRSR" id="PIRSR000168-2"/>
    </source>
</evidence>
<dbReference type="Pfam" id="PF14749">
    <property type="entry name" value="Acyl-CoA_ox_N"/>
    <property type="match status" value="1"/>
</dbReference>
<evidence type="ECO:0000256" key="8">
    <source>
        <dbReference type="ARBA" id="ARBA00022832"/>
    </source>
</evidence>
<dbReference type="AlphaFoldDB" id="A0AAV5UCT7"/>
<dbReference type="InterPro" id="IPR002655">
    <property type="entry name" value="Acyl-CoA_oxidase_C"/>
</dbReference>
<dbReference type="FunFam" id="2.40.110.10:FF:000003">
    <property type="entry name" value="Acyl-coenzyme A oxidase"/>
    <property type="match status" value="1"/>
</dbReference>
<dbReference type="GO" id="GO:0055088">
    <property type="term" value="P:lipid homeostasis"/>
    <property type="evidence" value="ECO:0007669"/>
    <property type="project" value="TreeGrafter"/>
</dbReference>
<dbReference type="GO" id="GO:1904070">
    <property type="term" value="P:ascaroside biosynthetic process"/>
    <property type="evidence" value="ECO:0007669"/>
    <property type="project" value="TreeGrafter"/>
</dbReference>
<proteinExistence type="inferred from homology"/>
<evidence type="ECO:0000259" key="17">
    <source>
        <dbReference type="Pfam" id="PF02770"/>
    </source>
</evidence>
<evidence type="ECO:0000313" key="20">
    <source>
        <dbReference type="EMBL" id="GMT04236.1"/>
    </source>
</evidence>
<keyword evidence="21" id="KW-1185">Reference proteome</keyword>
<dbReference type="GO" id="GO:0003997">
    <property type="term" value="F:acyl-CoA oxidase activity"/>
    <property type="evidence" value="ECO:0007669"/>
    <property type="project" value="InterPro"/>
</dbReference>
<organism evidence="20 21">
    <name type="scientific">Pristionchus entomophagus</name>
    <dbReference type="NCBI Taxonomy" id="358040"/>
    <lineage>
        <taxon>Eukaryota</taxon>
        <taxon>Metazoa</taxon>
        <taxon>Ecdysozoa</taxon>
        <taxon>Nematoda</taxon>
        <taxon>Chromadorea</taxon>
        <taxon>Rhabditida</taxon>
        <taxon>Rhabditina</taxon>
        <taxon>Diplogasteromorpha</taxon>
        <taxon>Diplogasteroidea</taxon>
        <taxon>Neodiplogasteridae</taxon>
        <taxon>Pristionchus</taxon>
    </lineage>
</organism>
<dbReference type="InterPro" id="IPR009100">
    <property type="entry name" value="AcylCoA_DH/oxidase_NM_dom_sf"/>
</dbReference>
<dbReference type="FunFam" id="1.20.140.10:FF:000013">
    <property type="entry name" value="Acyl-coenzyme A oxidase"/>
    <property type="match status" value="1"/>
</dbReference>
<reference evidence="20" key="1">
    <citation type="submission" date="2023-10" db="EMBL/GenBank/DDBJ databases">
        <title>Genome assembly of Pristionchus species.</title>
        <authorList>
            <person name="Yoshida K."/>
            <person name="Sommer R.J."/>
        </authorList>
    </citation>
    <scope>NUCLEOTIDE SEQUENCE</scope>
    <source>
        <strain evidence="20">RS0144</strain>
    </source>
</reference>
<dbReference type="PIRSF" id="PIRSF000168">
    <property type="entry name" value="Acyl-CoA_oxidase"/>
    <property type="match status" value="1"/>
</dbReference>